<dbReference type="RefSeq" id="WP_047790975.1">
    <property type="nucleotide sequence ID" value="NZ_CP011856.1"/>
</dbReference>
<organism evidence="2 3">
    <name type="scientific">Spiroplasma eriocheiris</name>
    <dbReference type="NCBI Taxonomy" id="315358"/>
    <lineage>
        <taxon>Bacteria</taxon>
        <taxon>Bacillati</taxon>
        <taxon>Mycoplasmatota</taxon>
        <taxon>Mollicutes</taxon>
        <taxon>Entomoplasmatales</taxon>
        <taxon>Spiroplasmataceae</taxon>
        <taxon>Spiroplasma</taxon>
    </lineage>
</organism>
<name>A0A0H3XIV6_9MOLU</name>
<evidence type="ECO:0000313" key="3">
    <source>
        <dbReference type="Proteomes" id="UP000035661"/>
    </source>
</evidence>
<dbReference type="KEGG" id="seri:SERIO_v1c00890"/>
<proteinExistence type="predicted"/>
<evidence type="ECO:0008006" key="4">
    <source>
        <dbReference type="Google" id="ProtNLM"/>
    </source>
</evidence>
<keyword evidence="1" id="KW-0472">Membrane</keyword>
<gene>
    <name evidence="2" type="ORF">SERIO_v1c00890</name>
</gene>
<dbReference type="AlphaFoldDB" id="A0A0H3XIV6"/>
<feature type="transmembrane region" description="Helical" evidence="1">
    <location>
        <begin position="17"/>
        <end position="40"/>
    </location>
</feature>
<dbReference type="Proteomes" id="UP000035661">
    <property type="component" value="Chromosome"/>
</dbReference>
<dbReference type="EMBL" id="CP011856">
    <property type="protein sequence ID" value="AKM53691.1"/>
    <property type="molecule type" value="Genomic_DNA"/>
</dbReference>
<feature type="transmembrane region" description="Helical" evidence="1">
    <location>
        <begin position="127"/>
        <end position="149"/>
    </location>
</feature>
<evidence type="ECO:0000313" key="2">
    <source>
        <dbReference type="EMBL" id="AKM53691.1"/>
    </source>
</evidence>
<reference evidence="2 3" key="1">
    <citation type="journal article" date="2015" name="Genome Biol. Evol.">
        <title>Found and Lost: The Fates of Horizontally Acquired Genes in Arthropod-Symbiotic Spiroplasma.</title>
        <authorList>
            <person name="Lo W.S."/>
            <person name="Gasparich G.E."/>
            <person name="Kuo C.H."/>
        </authorList>
    </citation>
    <scope>NUCLEOTIDE SEQUENCE [LARGE SCALE GENOMIC DNA]</scope>
    <source>
        <strain evidence="3">TDA-040725-5</strain>
    </source>
</reference>
<reference evidence="3" key="2">
    <citation type="submission" date="2015-06" db="EMBL/GenBank/DDBJ databases">
        <title>Complete genome sequence of Spiroplasma eriocheiris TDA-040725-5 (DSM 21848).</title>
        <authorList>
            <person name="Lo W.-S."/>
            <person name="Kuo C.-H."/>
        </authorList>
    </citation>
    <scope>NUCLEOTIDE SEQUENCE [LARGE SCALE GENOMIC DNA]</scope>
    <source>
        <strain evidence="3">TDA-040725-5</strain>
    </source>
</reference>
<accession>A0A0H3XIV6</accession>
<keyword evidence="3" id="KW-1185">Reference proteome</keyword>
<keyword evidence="1" id="KW-1133">Transmembrane helix</keyword>
<sequence>MKVADIKLIIKKIKFNLLWLFIFLALSLIIVLLSFIFSKISPTDKLTYSIIFIILNLILLFINFLLIKNPFIFVKTYAYDEKKEHFKIKAFIYIFTCFIALVIFFISLVSVSMATKQPYSQVLHNQWYVGVSYMLWTIAIIFGFSYFNLRILNKKIKYD</sequence>
<feature type="transmembrane region" description="Helical" evidence="1">
    <location>
        <begin position="88"/>
        <end position="115"/>
    </location>
</feature>
<evidence type="ECO:0000256" key="1">
    <source>
        <dbReference type="SAM" id="Phobius"/>
    </source>
</evidence>
<keyword evidence="1" id="KW-0812">Transmembrane</keyword>
<dbReference type="PATRIC" id="fig|743698.3.peg.91"/>
<feature type="transmembrane region" description="Helical" evidence="1">
    <location>
        <begin position="46"/>
        <end position="67"/>
    </location>
</feature>
<protein>
    <recommendedName>
        <fullName evidence="4">Transmembrane protein</fullName>
    </recommendedName>
</protein>